<evidence type="ECO:0000313" key="2">
    <source>
        <dbReference type="EMBL" id="JAG83357.1"/>
    </source>
</evidence>
<accession>A0A9R1TMS1</accession>
<accession>A0A0C9RWY9</accession>
<proteinExistence type="predicted"/>
<keyword evidence="3" id="KW-1185">Reference proteome</keyword>
<dbReference type="GeneID" id="105271977"/>
<sequence>MSASKRRKLLSSCSEITENVRTKVVFTLETLPPEVLEIILTFLPLRVVAGTFRLVSRHCQLVAHSLLNGAFFSAGQRLESALCYVKERISTVKNATDLLLFTKAFNCLELVRLQYRLLRAVTWRYTHPPRPERFPRLCFYPGGLLHQLNRILYLAKSHPAALFGPNGSDIVVLEFCNVCKRFMYYFEKVSERKYNRFDSTHKSKRERDKDFFKFFVLFFLQLSHWSFYYGKNVSLTLKRVSSLERSPLVSGCKAVDILDCLTEGRQLLSFRVTPRRGNRDSIVCMHLQYTMRRAWFTCLQVPCTMEESSWRDEQRFMYLRLRRLVASVNEHYYERIHFEREISIQARTTVTPKLTLPSTYSGYGEYGGQFFYYGNMNRQAYATKWHRPGESEEYQEYPEQVSEDHRSFPTYDLVIGIELRCSPELAPLIIRPILKSDDVDNSRPFSHNPEMYLKMTVNCPASIANRLPGHFVWEQRARHEKSPS</sequence>
<dbReference type="RefSeq" id="XP_011312127.1">
    <property type="nucleotide sequence ID" value="XM_011313825.1"/>
</dbReference>
<dbReference type="OrthoDB" id="6077919at2759"/>
<name>A0A0C9RWY9_9HYME</name>
<organism evidence="2">
    <name type="scientific">Fopius arisanus</name>
    <dbReference type="NCBI Taxonomy" id="64838"/>
    <lineage>
        <taxon>Eukaryota</taxon>
        <taxon>Metazoa</taxon>
        <taxon>Ecdysozoa</taxon>
        <taxon>Arthropoda</taxon>
        <taxon>Hexapoda</taxon>
        <taxon>Insecta</taxon>
        <taxon>Pterygota</taxon>
        <taxon>Neoptera</taxon>
        <taxon>Endopterygota</taxon>
        <taxon>Hymenoptera</taxon>
        <taxon>Apocrita</taxon>
        <taxon>Ichneumonoidea</taxon>
        <taxon>Braconidae</taxon>
        <taxon>Opiinae</taxon>
        <taxon>Fopius</taxon>
    </lineage>
</organism>
<reference evidence="2" key="1">
    <citation type="submission" date="2015-01" db="EMBL/GenBank/DDBJ databases">
        <title>Transcriptome Assembly of Fopius arisanus.</title>
        <authorList>
            <person name="Geib S."/>
        </authorList>
    </citation>
    <scope>NUCLEOTIDE SEQUENCE</scope>
</reference>
<dbReference type="InterPro" id="IPR001810">
    <property type="entry name" value="F-box_dom"/>
</dbReference>
<reference evidence="4" key="2">
    <citation type="submission" date="2025-04" db="UniProtKB">
        <authorList>
            <consortium name="RefSeq"/>
        </authorList>
    </citation>
    <scope>IDENTIFICATION</scope>
    <source>
        <strain evidence="4">USDA-PBARC FA_bdor</strain>
        <tissue evidence="4">Whole organism</tissue>
    </source>
</reference>
<dbReference type="KEGG" id="fas:105271977"/>
<dbReference type="Proteomes" id="UP000694866">
    <property type="component" value="Unplaced"/>
</dbReference>
<protein>
    <submittedName>
        <fullName evidence="2">MLP28 protein</fullName>
    </submittedName>
    <submittedName>
        <fullName evidence="4">Uncharacterized protein isoform X1</fullName>
    </submittedName>
</protein>
<evidence type="ECO:0000313" key="3">
    <source>
        <dbReference type="Proteomes" id="UP000694866"/>
    </source>
</evidence>
<evidence type="ECO:0000313" key="4">
    <source>
        <dbReference type="RefSeq" id="XP_011312127.1"/>
    </source>
</evidence>
<dbReference type="AlphaFoldDB" id="A0A0C9RWY9"/>
<dbReference type="EMBL" id="GBYB01013590">
    <property type="protein sequence ID" value="JAG83357.1"/>
    <property type="molecule type" value="Transcribed_RNA"/>
</dbReference>
<gene>
    <name evidence="2" type="primary">MLP28</name>
    <name evidence="4" type="synonym">LOC105271977</name>
    <name evidence="2" type="ORF">g.36268</name>
</gene>
<evidence type="ECO:0000259" key="1">
    <source>
        <dbReference type="PROSITE" id="PS50181"/>
    </source>
</evidence>
<dbReference type="PROSITE" id="PS50181">
    <property type="entry name" value="FBOX"/>
    <property type="match status" value="1"/>
</dbReference>
<feature type="domain" description="F-box" evidence="1">
    <location>
        <begin position="25"/>
        <end position="74"/>
    </location>
</feature>